<keyword evidence="3" id="KW-1185">Reference proteome</keyword>
<dbReference type="Proteomes" id="UP000193719">
    <property type="component" value="Unassembled WGS sequence"/>
</dbReference>
<reference evidence="2 3" key="1">
    <citation type="submission" date="2016-08" db="EMBL/GenBank/DDBJ databases">
        <title>Genomes of anaerobic fungi encode conserved fungal cellulosomes for biomass hydrolysis.</title>
        <authorList>
            <consortium name="DOE Joint Genome Institute"/>
            <person name="Haitjema C.H."/>
            <person name="Gilmore S.P."/>
            <person name="Henske J.K."/>
            <person name="Solomon K.V."/>
            <person name="De Groot R."/>
            <person name="Kuo A."/>
            <person name="Mondo S.J."/>
            <person name="Salamov A.A."/>
            <person name="Labutti K."/>
            <person name="Zhao Z."/>
            <person name="Chiniquy J."/>
            <person name="Barry K."/>
            <person name="Brewer H.M."/>
            <person name="Purvine S.O."/>
            <person name="Wright A.T."/>
            <person name="Boxma B."/>
            <person name="Van Alen T."/>
            <person name="Hackstein J.H."/>
            <person name="Baker S.E."/>
            <person name="Grigoriev I.V."/>
            <person name="O'Malley M.A."/>
        </authorList>
    </citation>
    <scope>NUCLEOTIDE SEQUENCE [LARGE SCALE GENOMIC DNA]</scope>
    <source>
        <strain evidence="3">finn</strain>
    </source>
</reference>
<protein>
    <recommendedName>
        <fullName evidence="1">Small acidic protein-like domain-containing protein</fullName>
    </recommendedName>
</protein>
<dbReference type="EMBL" id="MCFH01000011">
    <property type="protein sequence ID" value="ORX54330.1"/>
    <property type="molecule type" value="Genomic_DNA"/>
</dbReference>
<evidence type="ECO:0000259" key="1">
    <source>
        <dbReference type="Pfam" id="PF15477"/>
    </source>
</evidence>
<sequence length="92" mass="10153">MEVVIGMIGFLRLLGAKKSENKETSNATGAGKKKGLFGSLKASSNTSGYQNQSAIDDKFSHKMENDMEKQFEMARQFQLGRKKGKRMALGSF</sequence>
<reference evidence="2 3" key="2">
    <citation type="submission" date="2016-08" db="EMBL/GenBank/DDBJ databases">
        <title>Pervasive Adenine N6-methylation of Active Genes in Fungi.</title>
        <authorList>
            <consortium name="DOE Joint Genome Institute"/>
            <person name="Mondo S.J."/>
            <person name="Dannebaum R.O."/>
            <person name="Kuo R.C."/>
            <person name="Labutti K."/>
            <person name="Haridas S."/>
            <person name="Kuo A."/>
            <person name="Salamov A."/>
            <person name="Ahrendt S.R."/>
            <person name="Lipzen A."/>
            <person name="Sullivan W."/>
            <person name="Andreopoulos W.B."/>
            <person name="Clum A."/>
            <person name="Lindquist E."/>
            <person name="Daum C."/>
            <person name="Ramamoorthy G.K."/>
            <person name="Gryganskyi A."/>
            <person name="Culley D."/>
            <person name="Magnuson J.K."/>
            <person name="James T.Y."/>
            <person name="O'Malley M.A."/>
            <person name="Stajich J.E."/>
            <person name="Spatafora J.W."/>
            <person name="Visel A."/>
            <person name="Grigoriev I.V."/>
        </authorList>
    </citation>
    <scope>NUCLEOTIDE SEQUENCE [LARGE SCALE GENOMIC DNA]</scope>
    <source>
        <strain evidence="3">finn</strain>
    </source>
</reference>
<evidence type="ECO:0000313" key="3">
    <source>
        <dbReference type="Proteomes" id="UP000193719"/>
    </source>
</evidence>
<name>A0A1Y1VFI5_9FUNG</name>
<dbReference type="InterPro" id="IPR028124">
    <property type="entry name" value="SMAP_dom"/>
</dbReference>
<accession>A0A1Y1VFI5</accession>
<comment type="caution">
    <text evidence="2">The sequence shown here is derived from an EMBL/GenBank/DDBJ whole genome shotgun (WGS) entry which is preliminary data.</text>
</comment>
<feature type="domain" description="Small acidic protein-like" evidence="1">
    <location>
        <begin position="10"/>
        <end position="90"/>
    </location>
</feature>
<proteinExistence type="predicted"/>
<dbReference type="Pfam" id="PF15477">
    <property type="entry name" value="SMAP"/>
    <property type="match status" value="1"/>
</dbReference>
<gene>
    <name evidence="2" type="ORF">BCR36DRAFT_581963</name>
</gene>
<evidence type="ECO:0000313" key="2">
    <source>
        <dbReference type="EMBL" id="ORX54330.1"/>
    </source>
</evidence>
<organism evidence="2 3">
    <name type="scientific">Piromyces finnis</name>
    <dbReference type="NCBI Taxonomy" id="1754191"/>
    <lineage>
        <taxon>Eukaryota</taxon>
        <taxon>Fungi</taxon>
        <taxon>Fungi incertae sedis</taxon>
        <taxon>Chytridiomycota</taxon>
        <taxon>Chytridiomycota incertae sedis</taxon>
        <taxon>Neocallimastigomycetes</taxon>
        <taxon>Neocallimastigales</taxon>
        <taxon>Neocallimastigaceae</taxon>
        <taxon>Piromyces</taxon>
    </lineage>
</organism>
<dbReference type="OrthoDB" id="10066125at2759"/>
<dbReference type="AlphaFoldDB" id="A0A1Y1VFI5"/>